<dbReference type="SUPFAM" id="SSF49313">
    <property type="entry name" value="Cadherin-like"/>
    <property type="match status" value="1"/>
</dbReference>
<keyword evidence="4" id="KW-0732">Signal</keyword>
<reference evidence="6 7" key="1">
    <citation type="submission" date="2015-04" db="EMBL/GenBank/DDBJ databases">
        <authorList>
            <person name="Syromyatnikov M.Y."/>
            <person name="Popov V.N."/>
        </authorList>
    </citation>
    <scope>NUCLEOTIDE SEQUENCE [LARGE SCALE GENOMIC DNA]</scope>
</reference>
<dbReference type="PROSITE" id="PS50268">
    <property type="entry name" value="CADHERIN_2"/>
    <property type="match status" value="1"/>
</dbReference>
<feature type="region of interest" description="Disordered" evidence="2">
    <location>
        <begin position="340"/>
        <end position="367"/>
    </location>
</feature>
<keyword evidence="1" id="KW-0106">Calcium</keyword>
<dbReference type="PANTHER" id="PTHR24416:SF621">
    <property type="entry name" value="TYROSINE KINASE RECEPTOR CAD96CA"/>
    <property type="match status" value="1"/>
</dbReference>
<feature type="compositionally biased region" description="Pro residues" evidence="2">
    <location>
        <begin position="351"/>
        <end position="367"/>
    </location>
</feature>
<accession>A0A1J1J719</accession>
<name>A0A1J1J719_9DIPT</name>
<dbReference type="InterPro" id="IPR015919">
    <property type="entry name" value="Cadherin-like_sf"/>
</dbReference>
<dbReference type="Gene3D" id="2.60.40.60">
    <property type="entry name" value="Cadherins"/>
    <property type="match status" value="1"/>
</dbReference>
<keyword evidence="3" id="KW-0472">Membrane</keyword>
<sequence>MRLHISLLLLLLFTTTQSRGIEPATISVDRNWSIPESTKIGTIVQTVHVQGENNQTVSYSLELVDPFSPNQENPFWIHPHTGYVYLNKSLEGRANQRPFILSVGADDGSYSVKNQVRVSITGINGNNRNDNFVPLKNSFPKLPDFESLPTPVHGGNGGIFISSIKPNISHPINNNEVGSPQNKTYIEEDDDSDDSFIKSGLNVTTETGQTAGPSDSVQLITTPAIIPIFVAIILIFLIAGIIGVIIFRKKICQPFRRTFKKSKVDKAKNSNQSIQVITLSDESSRNSMVLQHWMGPQAYNNRYTPWSNLAARNVLITEDYTCKIADFGFARDIETSRVYERKTGGRQPIRTPAPNPKPTPRGPNCRP</sequence>
<dbReference type="InterPro" id="IPR002126">
    <property type="entry name" value="Cadherin-like_dom"/>
</dbReference>
<dbReference type="InterPro" id="IPR001245">
    <property type="entry name" value="Ser-Thr/Tyr_kinase_cat_dom"/>
</dbReference>
<dbReference type="Pfam" id="PF07714">
    <property type="entry name" value="PK_Tyr_Ser-Thr"/>
    <property type="match status" value="1"/>
</dbReference>
<keyword evidence="3" id="KW-0812">Transmembrane</keyword>
<dbReference type="PANTHER" id="PTHR24416">
    <property type="entry name" value="TYROSINE-PROTEIN KINASE RECEPTOR"/>
    <property type="match status" value="1"/>
</dbReference>
<dbReference type="GO" id="GO:0007156">
    <property type="term" value="P:homophilic cell adhesion via plasma membrane adhesion molecules"/>
    <property type="evidence" value="ECO:0007669"/>
    <property type="project" value="InterPro"/>
</dbReference>
<dbReference type="STRING" id="568069.A0A1J1J719"/>
<dbReference type="GO" id="GO:0043235">
    <property type="term" value="C:receptor complex"/>
    <property type="evidence" value="ECO:0007669"/>
    <property type="project" value="TreeGrafter"/>
</dbReference>
<feature type="domain" description="Cadherin" evidence="5">
    <location>
        <begin position="33"/>
        <end position="145"/>
    </location>
</feature>
<feature type="transmembrane region" description="Helical" evidence="3">
    <location>
        <begin position="224"/>
        <end position="247"/>
    </location>
</feature>
<dbReference type="SUPFAM" id="SSF56112">
    <property type="entry name" value="Protein kinase-like (PK-like)"/>
    <property type="match status" value="1"/>
</dbReference>
<evidence type="ECO:0000313" key="6">
    <source>
        <dbReference type="EMBL" id="CRL08221.1"/>
    </source>
</evidence>
<dbReference type="EMBL" id="CVRI01000074">
    <property type="protein sequence ID" value="CRL08221.1"/>
    <property type="molecule type" value="Genomic_DNA"/>
</dbReference>
<evidence type="ECO:0000259" key="5">
    <source>
        <dbReference type="PROSITE" id="PS50268"/>
    </source>
</evidence>
<dbReference type="InterPro" id="IPR050122">
    <property type="entry name" value="RTK"/>
</dbReference>
<dbReference type="Gene3D" id="1.10.510.10">
    <property type="entry name" value="Transferase(Phosphotransferase) domain 1"/>
    <property type="match status" value="1"/>
</dbReference>
<proteinExistence type="predicted"/>
<dbReference type="GO" id="GO:0005886">
    <property type="term" value="C:plasma membrane"/>
    <property type="evidence" value="ECO:0007669"/>
    <property type="project" value="TreeGrafter"/>
</dbReference>
<evidence type="ECO:0000256" key="4">
    <source>
        <dbReference type="SAM" id="SignalP"/>
    </source>
</evidence>
<dbReference type="AlphaFoldDB" id="A0A1J1J719"/>
<evidence type="ECO:0000256" key="2">
    <source>
        <dbReference type="SAM" id="MobiDB-lite"/>
    </source>
</evidence>
<dbReference type="CDD" id="cd11304">
    <property type="entry name" value="Cadherin_repeat"/>
    <property type="match status" value="1"/>
</dbReference>
<gene>
    <name evidence="6" type="ORF">CLUMA_CG020997</name>
</gene>
<dbReference type="GO" id="GO:0007169">
    <property type="term" value="P:cell surface receptor protein tyrosine kinase signaling pathway"/>
    <property type="evidence" value="ECO:0007669"/>
    <property type="project" value="TreeGrafter"/>
</dbReference>
<dbReference type="OrthoDB" id="3256376at2759"/>
<evidence type="ECO:0000256" key="1">
    <source>
        <dbReference type="PROSITE-ProRule" id="PRU00043"/>
    </source>
</evidence>
<protein>
    <submittedName>
        <fullName evidence="6">CLUMA_CG020997, isoform A</fullName>
    </submittedName>
</protein>
<feature type="chain" id="PRO_5012091342" evidence="4">
    <location>
        <begin position="19"/>
        <end position="367"/>
    </location>
</feature>
<keyword evidence="3" id="KW-1133">Transmembrane helix</keyword>
<evidence type="ECO:0000256" key="3">
    <source>
        <dbReference type="SAM" id="Phobius"/>
    </source>
</evidence>
<keyword evidence="7" id="KW-1185">Reference proteome</keyword>
<dbReference type="GO" id="GO:0004714">
    <property type="term" value="F:transmembrane receptor protein tyrosine kinase activity"/>
    <property type="evidence" value="ECO:0007669"/>
    <property type="project" value="TreeGrafter"/>
</dbReference>
<feature type="signal peptide" evidence="4">
    <location>
        <begin position="1"/>
        <end position="18"/>
    </location>
</feature>
<organism evidence="6 7">
    <name type="scientific">Clunio marinus</name>
    <dbReference type="NCBI Taxonomy" id="568069"/>
    <lineage>
        <taxon>Eukaryota</taxon>
        <taxon>Metazoa</taxon>
        <taxon>Ecdysozoa</taxon>
        <taxon>Arthropoda</taxon>
        <taxon>Hexapoda</taxon>
        <taxon>Insecta</taxon>
        <taxon>Pterygota</taxon>
        <taxon>Neoptera</taxon>
        <taxon>Endopterygota</taxon>
        <taxon>Diptera</taxon>
        <taxon>Nematocera</taxon>
        <taxon>Chironomoidea</taxon>
        <taxon>Chironomidae</taxon>
        <taxon>Clunio</taxon>
    </lineage>
</organism>
<dbReference type="GO" id="GO:0005509">
    <property type="term" value="F:calcium ion binding"/>
    <property type="evidence" value="ECO:0007669"/>
    <property type="project" value="UniProtKB-UniRule"/>
</dbReference>
<dbReference type="InterPro" id="IPR011009">
    <property type="entry name" value="Kinase-like_dom_sf"/>
</dbReference>
<dbReference type="Proteomes" id="UP000183832">
    <property type="component" value="Unassembled WGS sequence"/>
</dbReference>
<evidence type="ECO:0000313" key="7">
    <source>
        <dbReference type="Proteomes" id="UP000183832"/>
    </source>
</evidence>